<accession>A0ABR1NYL0</accession>
<sequence length="241" mass="24894">MVVALVTGANSGIGEAVAHQLAKQPDHHVVIAARNPEAGAKVAADLVAAGRSASSVQLDLTSDESIAKAVQHIQDAHGKLDILVNNAGGGVDQVPGLTTREIFTQDFDLNVTGPAVLNNSLLPLLNKSAAPRVVFVSSSLASIAMSCDKTSPWYNPGYDATGYGSSKAALNRLVGHYSRLLADAGGLVNAVCPGFVKTKLTGYAEGGRTPEQGAKRIVEMALLGEKGPTATFSNEDGPLPW</sequence>
<evidence type="ECO:0000256" key="3">
    <source>
        <dbReference type="ARBA" id="ARBA00023002"/>
    </source>
</evidence>
<dbReference type="SUPFAM" id="SSF51735">
    <property type="entry name" value="NAD(P)-binding Rossmann-fold domains"/>
    <property type="match status" value="1"/>
</dbReference>
<evidence type="ECO:0000256" key="2">
    <source>
        <dbReference type="ARBA" id="ARBA00022857"/>
    </source>
</evidence>
<dbReference type="PANTHER" id="PTHR43963:SF6">
    <property type="entry name" value="CHAIN DEHYDROGENASE FAMILY PROTEIN, PUTATIVE (AFU_ORTHOLOGUE AFUA_3G15350)-RELATED"/>
    <property type="match status" value="1"/>
</dbReference>
<dbReference type="Proteomes" id="UP001430848">
    <property type="component" value="Unassembled WGS sequence"/>
</dbReference>
<protein>
    <recommendedName>
        <fullName evidence="6">Short chain dehydrogenase</fullName>
    </recommendedName>
</protein>
<reference evidence="4 5" key="1">
    <citation type="submission" date="2024-02" db="EMBL/GenBank/DDBJ databases">
        <title>De novo assembly and annotation of 12 fungi associated with fruit tree decline syndrome in Ontario, Canada.</title>
        <authorList>
            <person name="Sulman M."/>
            <person name="Ellouze W."/>
            <person name="Ilyukhin E."/>
        </authorList>
    </citation>
    <scope>NUCLEOTIDE SEQUENCE [LARGE SCALE GENOMIC DNA]</scope>
    <source>
        <strain evidence="4 5">M169</strain>
    </source>
</reference>
<organism evidence="4 5">
    <name type="scientific">Diaporthe eres</name>
    <name type="common">Phomopsis oblonga</name>
    <dbReference type="NCBI Taxonomy" id="83184"/>
    <lineage>
        <taxon>Eukaryota</taxon>
        <taxon>Fungi</taxon>
        <taxon>Dikarya</taxon>
        <taxon>Ascomycota</taxon>
        <taxon>Pezizomycotina</taxon>
        <taxon>Sordariomycetes</taxon>
        <taxon>Sordariomycetidae</taxon>
        <taxon>Diaporthales</taxon>
        <taxon>Diaporthaceae</taxon>
        <taxon>Diaporthe</taxon>
        <taxon>Diaporthe eres species complex</taxon>
    </lineage>
</organism>
<dbReference type="PANTHER" id="PTHR43963">
    <property type="entry name" value="CARBONYL REDUCTASE 1-RELATED"/>
    <property type="match status" value="1"/>
</dbReference>
<evidence type="ECO:0000313" key="5">
    <source>
        <dbReference type="Proteomes" id="UP001430848"/>
    </source>
</evidence>
<evidence type="ECO:0000256" key="1">
    <source>
        <dbReference type="ARBA" id="ARBA00006484"/>
    </source>
</evidence>
<name>A0ABR1NYL0_DIAER</name>
<comment type="caution">
    <text evidence="4">The sequence shown here is derived from an EMBL/GenBank/DDBJ whole genome shotgun (WGS) entry which is preliminary data.</text>
</comment>
<keyword evidence="3" id="KW-0560">Oxidoreductase</keyword>
<proteinExistence type="inferred from homology"/>
<dbReference type="Pfam" id="PF00106">
    <property type="entry name" value="adh_short"/>
    <property type="match status" value="1"/>
</dbReference>
<comment type="similarity">
    <text evidence="1">Belongs to the short-chain dehydrogenases/reductases (SDR) family.</text>
</comment>
<dbReference type="PRINTS" id="PR00081">
    <property type="entry name" value="GDHRDH"/>
</dbReference>
<dbReference type="InterPro" id="IPR036291">
    <property type="entry name" value="NAD(P)-bd_dom_sf"/>
</dbReference>
<keyword evidence="5" id="KW-1185">Reference proteome</keyword>
<evidence type="ECO:0000313" key="4">
    <source>
        <dbReference type="EMBL" id="KAK7720339.1"/>
    </source>
</evidence>
<dbReference type="EMBL" id="JAKNSF020000076">
    <property type="protein sequence ID" value="KAK7720339.1"/>
    <property type="molecule type" value="Genomic_DNA"/>
</dbReference>
<dbReference type="Gene3D" id="3.40.50.720">
    <property type="entry name" value="NAD(P)-binding Rossmann-like Domain"/>
    <property type="match status" value="1"/>
</dbReference>
<evidence type="ECO:0008006" key="6">
    <source>
        <dbReference type="Google" id="ProtNLM"/>
    </source>
</evidence>
<keyword evidence="2" id="KW-0521">NADP</keyword>
<gene>
    <name evidence="4" type="ORF">SLS63_009886</name>
</gene>
<dbReference type="InterPro" id="IPR002347">
    <property type="entry name" value="SDR_fam"/>
</dbReference>